<dbReference type="Gene3D" id="1.10.510.10">
    <property type="entry name" value="Transferase(Phosphotransferase) domain 1"/>
    <property type="match status" value="1"/>
</dbReference>
<protein>
    <recommendedName>
        <fullName evidence="1">non-specific serine/threonine protein kinase</fullName>
        <ecNumber evidence="1">2.7.11.1</ecNumber>
    </recommendedName>
</protein>
<evidence type="ECO:0000313" key="11">
    <source>
        <dbReference type="Proteomes" id="UP000297194"/>
    </source>
</evidence>
<accession>A0A2K9VS24</accession>
<sequence>MSSAPQDASSVVAVVDPALAEINDFCAGLKLERSIKVSDGKFGRVSVWRHVPTQYLFLKKTIKLKHYNEVEPMIHSLMSNHKYFIKLYYSVTTLKSHVLIMDYVKGGDLFELLKTEDHLSTTEAKLIVRQLCEGLHALHSHHIIHNDIKLENILYNRYKHIKIADYGLCKIVGQESCYDGTIDYFSPEKINHHRYDFHFDWWAVGVLTYELLCGEGEHPFKKECNEVLTVDKLAGRQQQQKLHFNRNNFNKDAQTFIVNMLKYNINYRLHKYSEIIKYDFLNYSLAYSFRPLHAYKFLA</sequence>
<keyword evidence="4" id="KW-0547">Nucleotide-binding</keyword>
<keyword evidence="6" id="KW-0067">ATP-binding</keyword>
<evidence type="ECO:0000256" key="5">
    <source>
        <dbReference type="ARBA" id="ARBA00022777"/>
    </source>
</evidence>
<dbReference type="Proteomes" id="UP000297194">
    <property type="component" value="Segment"/>
</dbReference>
<dbReference type="GO" id="GO:0004674">
    <property type="term" value="F:protein serine/threonine kinase activity"/>
    <property type="evidence" value="ECO:0007669"/>
    <property type="project" value="UniProtKB-KW"/>
</dbReference>
<dbReference type="EMBL" id="MF375894">
    <property type="protein sequence ID" value="AUV65262.1"/>
    <property type="molecule type" value="Genomic_DNA"/>
</dbReference>
<feature type="domain" description="Protein kinase" evidence="9">
    <location>
        <begin position="31"/>
        <end position="281"/>
    </location>
</feature>
<dbReference type="InterPro" id="IPR011009">
    <property type="entry name" value="Kinase-like_dom_sf"/>
</dbReference>
<evidence type="ECO:0000256" key="7">
    <source>
        <dbReference type="ARBA" id="ARBA00047899"/>
    </source>
</evidence>
<keyword evidence="3" id="KW-0808">Transferase</keyword>
<organism evidence="10 11">
    <name type="scientific">Mythimna unipuncta nucleopolyhedrovirus</name>
    <dbReference type="NCBI Taxonomy" id="447897"/>
    <lineage>
        <taxon>Viruses</taxon>
        <taxon>Viruses incertae sedis</taxon>
        <taxon>Naldaviricetes</taxon>
        <taxon>Lefavirales</taxon>
        <taxon>Baculoviridae</taxon>
        <taxon>Alphabaculovirus</taxon>
    </lineage>
</organism>
<dbReference type="Gene3D" id="3.30.200.20">
    <property type="entry name" value="Phosphorylase Kinase, domain 1"/>
    <property type="match status" value="1"/>
</dbReference>
<dbReference type="GO" id="GO:0005524">
    <property type="term" value="F:ATP binding"/>
    <property type="evidence" value="ECO:0007669"/>
    <property type="project" value="UniProtKB-KW"/>
</dbReference>
<dbReference type="KEGG" id="vg:40526935"/>
<evidence type="ECO:0000313" key="10">
    <source>
        <dbReference type="EMBL" id="AUV65262.1"/>
    </source>
</evidence>
<dbReference type="SUPFAM" id="SSF56112">
    <property type="entry name" value="Protein kinase-like (PK-like)"/>
    <property type="match status" value="1"/>
</dbReference>
<dbReference type="PROSITE" id="PS50011">
    <property type="entry name" value="PROTEIN_KINASE_DOM"/>
    <property type="match status" value="1"/>
</dbReference>
<evidence type="ECO:0000256" key="8">
    <source>
        <dbReference type="ARBA" id="ARBA00048679"/>
    </source>
</evidence>
<comment type="catalytic activity">
    <reaction evidence="7">
        <text>L-threonyl-[protein] + ATP = O-phospho-L-threonyl-[protein] + ADP + H(+)</text>
        <dbReference type="Rhea" id="RHEA:46608"/>
        <dbReference type="Rhea" id="RHEA-COMP:11060"/>
        <dbReference type="Rhea" id="RHEA-COMP:11605"/>
        <dbReference type="ChEBI" id="CHEBI:15378"/>
        <dbReference type="ChEBI" id="CHEBI:30013"/>
        <dbReference type="ChEBI" id="CHEBI:30616"/>
        <dbReference type="ChEBI" id="CHEBI:61977"/>
        <dbReference type="ChEBI" id="CHEBI:456216"/>
        <dbReference type="EC" id="2.7.11.1"/>
    </reaction>
</comment>
<dbReference type="RefSeq" id="YP_009666655.1">
    <property type="nucleotide sequence ID" value="NC_043530.1"/>
</dbReference>
<dbReference type="InterPro" id="IPR008271">
    <property type="entry name" value="Ser/Thr_kinase_AS"/>
</dbReference>
<dbReference type="InterPro" id="IPR050236">
    <property type="entry name" value="Ser_Thr_kinase_AGC"/>
</dbReference>
<evidence type="ECO:0000256" key="4">
    <source>
        <dbReference type="ARBA" id="ARBA00022741"/>
    </source>
</evidence>
<evidence type="ECO:0000256" key="3">
    <source>
        <dbReference type="ARBA" id="ARBA00022679"/>
    </source>
</evidence>
<keyword evidence="5 10" id="KW-0418">Kinase</keyword>
<dbReference type="PIRSF" id="PIRSF000654">
    <property type="entry name" value="Integrin-linked_kinase"/>
    <property type="match status" value="1"/>
</dbReference>
<dbReference type="EC" id="2.7.11.1" evidence="1"/>
<evidence type="ECO:0000256" key="1">
    <source>
        <dbReference type="ARBA" id="ARBA00012513"/>
    </source>
</evidence>
<name>A0A2K9VS24_9ABAC</name>
<evidence type="ECO:0000259" key="9">
    <source>
        <dbReference type="PROSITE" id="PS50011"/>
    </source>
</evidence>
<dbReference type="PROSITE" id="PS00108">
    <property type="entry name" value="PROTEIN_KINASE_ST"/>
    <property type="match status" value="1"/>
</dbReference>
<comment type="catalytic activity">
    <reaction evidence="8">
        <text>L-seryl-[protein] + ATP = O-phospho-L-seryl-[protein] + ADP + H(+)</text>
        <dbReference type="Rhea" id="RHEA:17989"/>
        <dbReference type="Rhea" id="RHEA-COMP:9863"/>
        <dbReference type="Rhea" id="RHEA-COMP:11604"/>
        <dbReference type="ChEBI" id="CHEBI:15378"/>
        <dbReference type="ChEBI" id="CHEBI:29999"/>
        <dbReference type="ChEBI" id="CHEBI:30616"/>
        <dbReference type="ChEBI" id="CHEBI:83421"/>
        <dbReference type="ChEBI" id="CHEBI:456216"/>
        <dbReference type="EC" id="2.7.11.1"/>
    </reaction>
</comment>
<keyword evidence="11" id="KW-1185">Reference proteome</keyword>
<evidence type="ECO:0000256" key="6">
    <source>
        <dbReference type="ARBA" id="ARBA00022840"/>
    </source>
</evidence>
<dbReference type="SMART" id="SM00220">
    <property type="entry name" value="S_TKc"/>
    <property type="match status" value="1"/>
</dbReference>
<evidence type="ECO:0000256" key="2">
    <source>
        <dbReference type="ARBA" id="ARBA00022527"/>
    </source>
</evidence>
<dbReference type="GeneID" id="40526935"/>
<reference evidence="10" key="1">
    <citation type="journal article" date="2017" name="Virus Genes">
        <title>The complete genome sequence of a third distinct baculovirus isolated from the true armyworm, Mythimna unipuncta, contains two copies of the lef-7 gene.</title>
        <authorList>
            <person name="Harrison R.L."/>
            <person name="Mowery J.D."/>
            <person name="Rowley D.L."/>
            <person name="Bauchan G.R."/>
            <person name="Theilmann D.A."/>
            <person name="Rohrmann G.F."/>
            <person name="Erlandson M.A."/>
        </authorList>
    </citation>
    <scope>NUCLEOTIDE SEQUENCE [LARGE SCALE GENOMIC DNA]</scope>
    <source>
        <strain evidence="10">#7</strain>
    </source>
</reference>
<dbReference type="InterPro" id="IPR000719">
    <property type="entry name" value="Prot_kinase_dom"/>
</dbReference>
<dbReference type="Pfam" id="PF00069">
    <property type="entry name" value="Pkinase"/>
    <property type="match status" value="1"/>
</dbReference>
<dbReference type="PANTHER" id="PTHR24356">
    <property type="entry name" value="SERINE/THREONINE-PROTEIN KINASE"/>
    <property type="match status" value="1"/>
</dbReference>
<keyword evidence="2" id="KW-0723">Serine/threonine-protein kinase</keyword>
<proteinExistence type="predicted"/>